<dbReference type="EMBL" id="CP027860">
    <property type="protein sequence ID" value="AVP99467.1"/>
    <property type="molecule type" value="Genomic_DNA"/>
</dbReference>
<keyword evidence="1" id="KW-0732">Signal</keyword>
<gene>
    <name evidence="2" type="ORF">C7S18_20845</name>
</gene>
<accession>A0A2P1PXA2</accession>
<name>A0A2P1PXA2_9GAMM</name>
<evidence type="ECO:0000256" key="1">
    <source>
        <dbReference type="SAM" id="SignalP"/>
    </source>
</evidence>
<dbReference type="KEGG" id="xba:C7S18_20845"/>
<reference evidence="2 3" key="1">
    <citation type="submission" date="2018-03" db="EMBL/GenBank/DDBJ databases">
        <title>Ahniella affigens gen. nov., sp. nov., a gammaproteobacterium isolated from sandy soil near a stream.</title>
        <authorList>
            <person name="Ko Y."/>
            <person name="Kim J.-H."/>
        </authorList>
    </citation>
    <scope>NUCLEOTIDE SEQUENCE [LARGE SCALE GENOMIC DNA]</scope>
    <source>
        <strain evidence="2 3">D13</strain>
    </source>
</reference>
<organism evidence="2 3">
    <name type="scientific">Ahniella affigens</name>
    <dbReference type="NCBI Taxonomy" id="2021234"/>
    <lineage>
        <taxon>Bacteria</taxon>
        <taxon>Pseudomonadati</taxon>
        <taxon>Pseudomonadota</taxon>
        <taxon>Gammaproteobacteria</taxon>
        <taxon>Lysobacterales</taxon>
        <taxon>Rhodanobacteraceae</taxon>
        <taxon>Ahniella</taxon>
    </lineage>
</organism>
<reference evidence="2 3" key="2">
    <citation type="submission" date="2018-03" db="EMBL/GenBank/DDBJ databases">
        <authorList>
            <person name="Keele B.F."/>
        </authorList>
    </citation>
    <scope>NUCLEOTIDE SEQUENCE [LARGE SCALE GENOMIC DNA]</scope>
    <source>
        <strain evidence="2 3">D13</strain>
    </source>
</reference>
<protein>
    <submittedName>
        <fullName evidence="2">Uncharacterized protein</fullName>
    </submittedName>
</protein>
<dbReference type="RefSeq" id="WP_106893385.1">
    <property type="nucleotide sequence ID" value="NZ_CP027860.1"/>
</dbReference>
<proteinExistence type="predicted"/>
<evidence type="ECO:0000313" key="3">
    <source>
        <dbReference type="Proteomes" id="UP000241074"/>
    </source>
</evidence>
<feature type="signal peptide" evidence="1">
    <location>
        <begin position="1"/>
        <end position="20"/>
    </location>
</feature>
<evidence type="ECO:0000313" key="2">
    <source>
        <dbReference type="EMBL" id="AVP99467.1"/>
    </source>
</evidence>
<sequence>MTIRTLVVPLLLLLSPLLHAADASHKDARNIVLVAHEADNIQGVAQSPTGPVEVSVDVRAGSLFSKRKGAYFESQQLIDRQALRQTIALDPKLAKVWATENALVSASALILIREMPYAGKVRCGTRLHEVDVAGRLTALHCTNRDQGMRCAAAADLYERALQGLNQCLGIP</sequence>
<feature type="chain" id="PRO_5015194814" evidence="1">
    <location>
        <begin position="21"/>
        <end position="171"/>
    </location>
</feature>
<keyword evidence="3" id="KW-1185">Reference proteome</keyword>
<dbReference type="AlphaFoldDB" id="A0A2P1PXA2"/>
<dbReference type="Proteomes" id="UP000241074">
    <property type="component" value="Chromosome"/>
</dbReference>